<feature type="compositionally biased region" description="Basic and acidic residues" evidence="1">
    <location>
        <begin position="191"/>
        <end position="201"/>
    </location>
</feature>
<dbReference type="AlphaFoldDB" id="C1MPS4"/>
<evidence type="ECO:0000313" key="2">
    <source>
        <dbReference type="EMBL" id="EEH57586.1"/>
    </source>
</evidence>
<reference evidence="2 3" key="1">
    <citation type="journal article" date="2009" name="Science">
        <title>Green evolution and dynamic adaptations revealed by genomes of the marine picoeukaryotes Micromonas.</title>
        <authorList>
            <person name="Worden A.Z."/>
            <person name="Lee J.H."/>
            <person name="Mock T."/>
            <person name="Rouze P."/>
            <person name="Simmons M.P."/>
            <person name="Aerts A.L."/>
            <person name="Allen A.E."/>
            <person name="Cuvelier M.L."/>
            <person name="Derelle E."/>
            <person name="Everett M.V."/>
            <person name="Foulon E."/>
            <person name="Grimwood J."/>
            <person name="Gundlach H."/>
            <person name="Henrissat B."/>
            <person name="Napoli C."/>
            <person name="McDonald S.M."/>
            <person name="Parker M.S."/>
            <person name="Rombauts S."/>
            <person name="Salamov A."/>
            <person name="Von Dassow P."/>
            <person name="Badger J.H."/>
            <person name="Coutinho P.M."/>
            <person name="Demir E."/>
            <person name="Dubchak I."/>
            <person name="Gentemann C."/>
            <person name="Eikrem W."/>
            <person name="Gready J.E."/>
            <person name="John U."/>
            <person name="Lanier W."/>
            <person name="Lindquist E.A."/>
            <person name="Lucas S."/>
            <person name="Mayer K.F."/>
            <person name="Moreau H."/>
            <person name="Not F."/>
            <person name="Otillar R."/>
            <person name="Panaud O."/>
            <person name="Pangilinan J."/>
            <person name="Paulsen I."/>
            <person name="Piegu B."/>
            <person name="Poliakov A."/>
            <person name="Robbens S."/>
            <person name="Schmutz J."/>
            <person name="Toulza E."/>
            <person name="Wyss T."/>
            <person name="Zelensky A."/>
            <person name="Zhou K."/>
            <person name="Armbrust E.V."/>
            <person name="Bhattacharya D."/>
            <person name="Goodenough U.W."/>
            <person name="Van de Peer Y."/>
            <person name="Grigoriev I.V."/>
        </authorList>
    </citation>
    <scope>NUCLEOTIDE SEQUENCE [LARGE SCALE GENOMIC DNA]</scope>
    <source>
        <strain evidence="2 3">CCMP1545</strain>
    </source>
</reference>
<proteinExistence type="predicted"/>
<evidence type="ECO:0000256" key="1">
    <source>
        <dbReference type="SAM" id="MobiDB-lite"/>
    </source>
</evidence>
<dbReference type="OrthoDB" id="5794653at2759"/>
<feature type="compositionally biased region" description="Acidic residues" evidence="1">
    <location>
        <begin position="112"/>
        <end position="124"/>
    </location>
</feature>
<dbReference type="Proteomes" id="UP000001876">
    <property type="component" value="Unassembled WGS sequence"/>
</dbReference>
<feature type="region of interest" description="Disordered" evidence="1">
    <location>
        <begin position="109"/>
        <end position="201"/>
    </location>
</feature>
<feature type="region of interest" description="Disordered" evidence="1">
    <location>
        <begin position="1"/>
        <end position="78"/>
    </location>
</feature>
<evidence type="ECO:0000313" key="3">
    <source>
        <dbReference type="Proteomes" id="UP000001876"/>
    </source>
</evidence>
<protein>
    <submittedName>
        <fullName evidence="2">Predicted protein</fullName>
    </submittedName>
</protein>
<organism evidence="3">
    <name type="scientific">Micromonas pusilla (strain CCMP1545)</name>
    <name type="common">Picoplanktonic green alga</name>
    <dbReference type="NCBI Taxonomy" id="564608"/>
    <lineage>
        <taxon>Eukaryota</taxon>
        <taxon>Viridiplantae</taxon>
        <taxon>Chlorophyta</taxon>
        <taxon>Mamiellophyceae</taxon>
        <taxon>Mamiellales</taxon>
        <taxon>Mamiellaceae</taxon>
        <taxon>Micromonas</taxon>
    </lineage>
</organism>
<keyword evidence="3" id="KW-1185">Reference proteome</keyword>
<feature type="compositionally biased region" description="Acidic residues" evidence="1">
    <location>
        <begin position="164"/>
        <end position="173"/>
    </location>
</feature>
<dbReference type="EMBL" id="GG663738">
    <property type="protein sequence ID" value="EEH57586.1"/>
    <property type="molecule type" value="Genomic_DNA"/>
</dbReference>
<name>C1MPS4_MICPC</name>
<dbReference type="RefSeq" id="XP_003057635.1">
    <property type="nucleotide sequence ID" value="XM_003057589.1"/>
</dbReference>
<accession>C1MPS4</accession>
<dbReference type="OMA" id="GHMESAV"/>
<feature type="compositionally biased region" description="Low complexity" evidence="1">
    <location>
        <begin position="127"/>
        <end position="136"/>
    </location>
</feature>
<dbReference type="KEGG" id="mpp:MICPUCDRAFT_67138"/>
<dbReference type="GeneID" id="9683041"/>
<sequence length="201" mass="21476">MTSNPRLRAPSAAGISSAVLSSAGNPPCGGSGGGDYYRNAPPPRRDDSIWGWLTGESDDDGGAAGYSSNYAGNPNDDTLTWLANSANYYAAEMARNVKSVTDAIAEELLGPAEDEEGEEIEEEDASVRGTGEVVAGGAVGNKGRRKKKKEEPKPKPKPKKKTLEEEEDDEDDVIGGVLNLLGLEDDEEDEPYVRRDCKKDK</sequence>
<gene>
    <name evidence="2" type="ORF">MICPUCDRAFT_67138</name>
</gene>